<dbReference type="Gene3D" id="3.30.1330.130">
    <property type="match status" value="1"/>
</dbReference>
<evidence type="ECO:0000259" key="1">
    <source>
        <dbReference type="Pfam" id="PF02663"/>
    </source>
</evidence>
<protein>
    <submittedName>
        <fullName evidence="2">Formylmethanofuran dehydrogenase</fullName>
    </submittedName>
</protein>
<proteinExistence type="predicted"/>
<dbReference type="InterPro" id="IPR003814">
    <property type="entry name" value="FmdEsu_dom"/>
</dbReference>
<dbReference type="PIRSF" id="PIRSF006578">
    <property type="entry name" value="FwdE"/>
    <property type="match status" value="1"/>
</dbReference>
<dbReference type="SUPFAM" id="SSF143555">
    <property type="entry name" value="FwdE-like"/>
    <property type="match status" value="1"/>
</dbReference>
<organism evidence="2 3">
    <name type="scientific">Methanobrevibacter arboriphilus</name>
    <dbReference type="NCBI Taxonomy" id="39441"/>
    <lineage>
        <taxon>Archaea</taxon>
        <taxon>Methanobacteriati</taxon>
        <taxon>Methanobacteriota</taxon>
        <taxon>Methanomada group</taxon>
        <taxon>Methanobacteria</taxon>
        <taxon>Methanobacteriales</taxon>
        <taxon>Methanobacteriaceae</taxon>
        <taxon>Methanobrevibacter</taxon>
    </lineage>
</organism>
<name>A0A843AI85_METAZ</name>
<dbReference type="AlphaFoldDB" id="A0A843AI85"/>
<dbReference type="PANTHER" id="PTHR39418:SF1">
    <property type="entry name" value="DEHYDROGENASE"/>
    <property type="match status" value="1"/>
</dbReference>
<dbReference type="Proteomes" id="UP000658733">
    <property type="component" value="Unassembled WGS sequence"/>
</dbReference>
<dbReference type="Pfam" id="PF02663">
    <property type="entry name" value="FmdE"/>
    <property type="match status" value="1"/>
</dbReference>
<dbReference type="InterPro" id="IPR053194">
    <property type="entry name" value="tRNA_methyltr_O"/>
</dbReference>
<feature type="domain" description="Formylmethanofuran dehydrogenase subunit E" evidence="1">
    <location>
        <begin position="11"/>
        <end position="149"/>
    </location>
</feature>
<reference evidence="2" key="1">
    <citation type="submission" date="2020-10" db="EMBL/GenBank/DDBJ databases">
        <title>Dehalococcoides mccartyi of a TCE/Cr reducing biochatode.</title>
        <authorList>
            <person name="Matturro B."/>
        </authorList>
    </citation>
    <scope>NUCLEOTIDE SEQUENCE</scope>
    <source>
        <strain evidence="2">Bin4</strain>
    </source>
</reference>
<evidence type="ECO:0000313" key="2">
    <source>
        <dbReference type="EMBL" id="MBF4468866.1"/>
    </source>
</evidence>
<gene>
    <name evidence="2" type="ORF">ISP01_05615</name>
</gene>
<sequence length="199" mass="22755">MIKKFEDVTDFHGHICPGSAIGYKAAKIAAEKLNIGLSKDEEILAIVENDSCAVDSIQVVLSCTFGKGNLIFKDYGKGVYTIIDRKTNKSIRLSMKKSFNPMKLNPKFTELKEKERNKNITNEEKNLLQKLTSEICDYIINMPDEDIFSIEEVEIDIPEKANIYETLACDECGEMTSRHRIKDYDKKNLCIPCYKNLKR</sequence>
<comment type="caution">
    <text evidence="2">The sequence shown here is derived from an EMBL/GenBank/DDBJ whole genome shotgun (WGS) entry which is preliminary data.</text>
</comment>
<dbReference type="PANTHER" id="PTHR39418">
    <property type="entry name" value="DEHYDROGENASE-RELATED"/>
    <property type="match status" value="1"/>
</dbReference>
<dbReference type="InterPro" id="IPR026328">
    <property type="entry name" value="FmdE"/>
</dbReference>
<dbReference type="RefSeq" id="WP_042702163.1">
    <property type="nucleotide sequence ID" value="NZ_JADIIN010000044.1"/>
</dbReference>
<evidence type="ECO:0000313" key="3">
    <source>
        <dbReference type="Proteomes" id="UP000658733"/>
    </source>
</evidence>
<accession>A0A843AI85</accession>
<dbReference type="EMBL" id="JADIIN010000044">
    <property type="protein sequence ID" value="MBF4468866.1"/>
    <property type="molecule type" value="Genomic_DNA"/>
</dbReference>